<dbReference type="GO" id="GO:0005576">
    <property type="term" value="C:extracellular region"/>
    <property type="evidence" value="ECO:0007669"/>
    <property type="project" value="InterPro"/>
</dbReference>
<dbReference type="GO" id="GO:0030178">
    <property type="term" value="P:negative regulation of Wnt signaling pathway"/>
    <property type="evidence" value="ECO:0007669"/>
    <property type="project" value="InterPro"/>
</dbReference>
<feature type="chain" id="PRO_5004557035" evidence="1">
    <location>
        <begin position="28"/>
        <end position="129"/>
    </location>
</feature>
<sequence>MRHALMLPLLVVLAIVAVSALARSASAAPGPSNLPCLGSHDCPYGEYCSVTDMRGTCLPFPKSRVPCESHEQCGQAAYCDPMHLICVPDRARPPSLIGKPCDPEMEYYCGDEAACCEIMGEFYCQVDCP</sequence>
<dbReference type="Pfam" id="PF04706">
    <property type="entry name" value="Dickkopf_N"/>
    <property type="match status" value="1"/>
</dbReference>
<evidence type="ECO:0000256" key="1">
    <source>
        <dbReference type="SAM" id="SignalP"/>
    </source>
</evidence>
<dbReference type="eggNOG" id="ENOG5032FTJ">
    <property type="taxonomic scope" value="Bacteria"/>
</dbReference>
<protein>
    <submittedName>
        <fullName evidence="3">Putative Dickkopf, cysteine-rich</fullName>
    </submittedName>
</protein>
<dbReference type="EMBL" id="ATHI01000027">
    <property type="protein sequence ID" value="EPR32312.1"/>
    <property type="molecule type" value="Genomic_DNA"/>
</dbReference>
<gene>
    <name evidence="3" type="ORF">dsat_0664</name>
</gene>
<organism evidence="3 4">
    <name type="scientific">Alkalidesulfovibrio alkalitolerans DSM 16529</name>
    <dbReference type="NCBI Taxonomy" id="1121439"/>
    <lineage>
        <taxon>Bacteria</taxon>
        <taxon>Pseudomonadati</taxon>
        <taxon>Thermodesulfobacteriota</taxon>
        <taxon>Desulfovibrionia</taxon>
        <taxon>Desulfovibrionales</taxon>
        <taxon>Desulfovibrionaceae</taxon>
        <taxon>Alkalidesulfovibrio</taxon>
    </lineage>
</organism>
<dbReference type="OrthoDB" id="9857716at2"/>
<feature type="domain" description="Dickkopf N-terminal cysteine-rich" evidence="2">
    <location>
        <begin position="36"/>
        <end position="79"/>
    </location>
</feature>
<dbReference type="RefSeq" id="WP_020887361.1">
    <property type="nucleotide sequence ID" value="NZ_ATHI01000027.1"/>
</dbReference>
<dbReference type="InterPro" id="IPR006796">
    <property type="entry name" value="Dickkopf_N"/>
</dbReference>
<name>S7T5L8_9BACT</name>
<dbReference type="AlphaFoldDB" id="S7T5L8"/>
<feature type="signal peptide" evidence="1">
    <location>
        <begin position="1"/>
        <end position="27"/>
    </location>
</feature>
<keyword evidence="1" id="KW-0732">Signal</keyword>
<accession>S7T5L8</accession>
<evidence type="ECO:0000313" key="3">
    <source>
        <dbReference type="EMBL" id="EPR32312.1"/>
    </source>
</evidence>
<dbReference type="PATRIC" id="fig|1121439.3.peg.2020"/>
<proteinExistence type="predicted"/>
<dbReference type="STRING" id="1121439.dsat_0664"/>
<reference evidence="3 4" key="1">
    <citation type="journal article" date="2013" name="Genome Announc.">
        <title>Draft genome sequences for three mercury-methylating, sulfate-reducing bacteria.</title>
        <authorList>
            <person name="Brown S.D."/>
            <person name="Hurt R.A.Jr."/>
            <person name="Gilmour C.C."/>
            <person name="Elias D.A."/>
        </authorList>
    </citation>
    <scope>NUCLEOTIDE SEQUENCE [LARGE SCALE GENOMIC DNA]</scope>
    <source>
        <strain evidence="3 4">DSM 16529</strain>
    </source>
</reference>
<keyword evidence="4" id="KW-1185">Reference proteome</keyword>
<comment type="caution">
    <text evidence="3">The sequence shown here is derived from an EMBL/GenBank/DDBJ whole genome shotgun (WGS) entry which is preliminary data.</text>
</comment>
<evidence type="ECO:0000313" key="4">
    <source>
        <dbReference type="Proteomes" id="UP000014975"/>
    </source>
</evidence>
<dbReference type="Proteomes" id="UP000014975">
    <property type="component" value="Unassembled WGS sequence"/>
</dbReference>
<evidence type="ECO:0000259" key="2">
    <source>
        <dbReference type="Pfam" id="PF04706"/>
    </source>
</evidence>